<keyword evidence="9" id="KW-1185">Reference proteome</keyword>
<evidence type="ECO:0000256" key="3">
    <source>
        <dbReference type="ARBA" id="ARBA00022723"/>
    </source>
</evidence>
<reference evidence="8 9" key="1">
    <citation type="submission" date="2023-08" db="EMBL/GenBank/DDBJ databases">
        <title>Black Yeasts Isolated from many extreme environments.</title>
        <authorList>
            <person name="Coleine C."/>
            <person name="Stajich J.E."/>
            <person name="Selbmann L."/>
        </authorList>
    </citation>
    <scope>NUCLEOTIDE SEQUENCE [LARGE SCALE GENOMIC DNA]</scope>
    <source>
        <strain evidence="8 9">CCFEE 5935</strain>
    </source>
</reference>
<dbReference type="GO" id="GO:0004497">
    <property type="term" value="F:monooxygenase activity"/>
    <property type="evidence" value="ECO:0007669"/>
    <property type="project" value="UniProtKB-KW"/>
</dbReference>
<evidence type="ECO:0000256" key="1">
    <source>
        <dbReference type="ARBA" id="ARBA00001971"/>
    </source>
</evidence>
<dbReference type="AlphaFoldDB" id="A0AAV9P736"/>
<dbReference type="Pfam" id="PF00067">
    <property type="entry name" value="p450"/>
    <property type="match status" value="1"/>
</dbReference>
<organism evidence="8 9">
    <name type="scientific">Saxophila tyrrhenica</name>
    <dbReference type="NCBI Taxonomy" id="1690608"/>
    <lineage>
        <taxon>Eukaryota</taxon>
        <taxon>Fungi</taxon>
        <taxon>Dikarya</taxon>
        <taxon>Ascomycota</taxon>
        <taxon>Pezizomycotina</taxon>
        <taxon>Dothideomycetes</taxon>
        <taxon>Dothideomycetidae</taxon>
        <taxon>Mycosphaerellales</taxon>
        <taxon>Extremaceae</taxon>
        <taxon>Saxophila</taxon>
    </lineage>
</organism>
<evidence type="ECO:0000313" key="9">
    <source>
        <dbReference type="Proteomes" id="UP001337655"/>
    </source>
</evidence>
<dbReference type="InterPro" id="IPR036396">
    <property type="entry name" value="Cyt_P450_sf"/>
</dbReference>
<evidence type="ECO:0000256" key="4">
    <source>
        <dbReference type="ARBA" id="ARBA00023004"/>
    </source>
</evidence>
<comment type="similarity">
    <text evidence="2 6">Belongs to the cytochrome P450 family.</text>
</comment>
<evidence type="ECO:0000256" key="2">
    <source>
        <dbReference type="ARBA" id="ARBA00010617"/>
    </source>
</evidence>
<evidence type="ECO:0000313" key="8">
    <source>
        <dbReference type="EMBL" id="KAK5168441.1"/>
    </source>
</evidence>
<keyword evidence="6" id="KW-0560">Oxidoreductase</keyword>
<sequence>MASRITQSLTFHQSPGSFIFDRSQWPDSDDTTRAERIPPVVTAEILNRNVHIVSSYRLCKAILTCNETSGAREAEPSSGDARLDGQKLPPDTFTAGPAYEQLMAAFFPPPDILLQDGKSHHESKNKWKTSFAGLIENCIPHVEILTRQALNLQIGPFPRDRPFDLYEALKDFAWDLLLGVFLGLRRDTNKKNFGEIVSRQEDLLRGQFSLFPVALSVPFWSSARSRGLKAVRNLGPAMRKHLNHQWERSQQPSESGQSCPFAHGIKAGSSGLSEEEIVSHTRLFTSSIANKALASLLTAYFMNMFLWRDSEHQHDEGSLASLVASQADPDTRHSMLSSILLETARLSPPVVGVMRRSMETVKLEQDMAPDESSSHTIPAGHDAWLYFVAANRDPSVFKDPGEFRWDRFMSGETSQDLGLAFGAGCKTCLGADLTHQICITVMHTLLDCGLKIEGRVEEAGVKQWLGWDRSPSPEAMARDLKQLPCQKPRRPVMVTLCRNSME</sequence>
<dbReference type="EMBL" id="JAVRRT010000010">
    <property type="protein sequence ID" value="KAK5168441.1"/>
    <property type="molecule type" value="Genomic_DNA"/>
</dbReference>
<evidence type="ECO:0000256" key="7">
    <source>
        <dbReference type="SAM" id="MobiDB-lite"/>
    </source>
</evidence>
<dbReference type="GeneID" id="89928349"/>
<dbReference type="GO" id="GO:0020037">
    <property type="term" value="F:heme binding"/>
    <property type="evidence" value="ECO:0007669"/>
    <property type="project" value="InterPro"/>
</dbReference>
<accession>A0AAV9P736</accession>
<dbReference type="SUPFAM" id="SSF48264">
    <property type="entry name" value="Cytochrome P450"/>
    <property type="match status" value="1"/>
</dbReference>
<dbReference type="Proteomes" id="UP001337655">
    <property type="component" value="Unassembled WGS sequence"/>
</dbReference>
<keyword evidence="3 5" id="KW-0479">Metal-binding</keyword>
<dbReference type="Gene3D" id="1.10.630.10">
    <property type="entry name" value="Cytochrome P450"/>
    <property type="match status" value="1"/>
</dbReference>
<feature type="region of interest" description="Disordered" evidence="7">
    <location>
        <begin position="69"/>
        <end position="88"/>
    </location>
</feature>
<evidence type="ECO:0008006" key="10">
    <source>
        <dbReference type="Google" id="ProtNLM"/>
    </source>
</evidence>
<dbReference type="InterPro" id="IPR017972">
    <property type="entry name" value="Cyt_P450_CS"/>
</dbReference>
<evidence type="ECO:0000256" key="6">
    <source>
        <dbReference type="RuleBase" id="RU000461"/>
    </source>
</evidence>
<dbReference type="GO" id="GO:0005506">
    <property type="term" value="F:iron ion binding"/>
    <property type="evidence" value="ECO:0007669"/>
    <property type="project" value="InterPro"/>
</dbReference>
<keyword evidence="4 5" id="KW-0408">Iron</keyword>
<proteinExistence type="inferred from homology"/>
<dbReference type="PRINTS" id="PR00465">
    <property type="entry name" value="EP450IV"/>
</dbReference>
<gene>
    <name evidence="8" type="ORF">LTR77_007011</name>
</gene>
<feature type="binding site" description="axial binding residue" evidence="5">
    <location>
        <position position="428"/>
    </location>
    <ligand>
        <name>heme</name>
        <dbReference type="ChEBI" id="CHEBI:30413"/>
    </ligand>
    <ligandPart>
        <name>Fe</name>
        <dbReference type="ChEBI" id="CHEBI:18248"/>
    </ligandPart>
</feature>
<comment type="caution">
    <text evidence="8">The sequence shown here is derived from an EMBL/GenBank/DDBJ whole genome shotgun (WGS) entry which is preliminary data.</text>
</comment>
<dbReference type="PROSITE" id="PS00086">
    <property type="entry name" value="CYTOCHROME_P450"/>
    <property type="match status" value="1"/>
</dbReference>
<keyword evidence="5 6" id="KW-0349">Heme</keyword>
<dbReference type="CDD" id="cd00302">
    <property type="entry name" value="cytochrome_P450"/>
    <property type="match status" value="1"/>
</dbReference>
<dbReference type="RefSeq" id="XP_064658051.1">
    <property type="nucleotide sequence ID" value="XM_064804250.1"/>
</dbReference>
<comment type="cofactor">
    <cofactor evidence="1 5">
        <name>heme</name>
        <dbReference type="ChEBI" id="CHEBI:30413"/>
    </cofactor>
</comment>
<evidence type="ECO:0000256" key="5">
    <source>
        <dbReference type="PIRSR" id="PIRSR602403-1"/>
    </source>
</evidence>
<dbReference type="PANTHER" id="PTHR24286:SF252">
    <property type="entry name" value="CYTOCHROME P450 26B1"/>
    <property type="match status" value="1"/>
</dbReference>
<dbReference type="PANTHER" id="PTHR24286">
    <property type="entry name" value="CYTOCHROME P450 26"/>
    <property type="match status" value="1"/>
</dbReference>
<dbReference type="GO" id="GO:0016705">
    <property type="term" value="F:oxidoreductase activity, acting on paired donors, with incorporation or reduction of molecular oxygen"/>
    <property type="evidence" value="ECO:0007669"/>
    <property type="project" value="InterPro"/>
</dbReference>
<dbReference type="InterPro" id="IPR002403">
    <property type="entry name" value="Cyt_P450_E_grp-IV"/>
</dbReference>
<dbReference type="InterPro" id="IPR001128">
    <property type="entry name" value="Cyt_P450"/>
</dbReference>
<name>A0AAV9P736_9PEZI</name>
<dbReference type="GO" id="GO:0016125">
    <property type="term" value="P:sterol metabolic process"/>
    <property type="evidence" value="ECO:0007669"/>
    <property type="project" value="TreeGrafter"/>
</dbReference>
<feature type="compositionally biased region" description="Basic and acidic residues" evidence="7">
    <location>
        <begin position="70"/>
        <end position="85"/>
    </location>
</feature>
<keyword evidence="6" id="KW-0503">Monooxygenase</keyword>
<protein>
    <recommendedName>
        <fullName evidence="10">Cytochrome P450</fullName>
    </recommendedName>
</protein>